<evidence type="ECO:0000256" key="1">
    <source>
        <dbReference type="SAM" id="SignalP"/>
    </source>
</evidence>
<dbReference type="EMBL" id="BJMN01000001">
    <property type="protein sequence ID" value="GEB54524.1"/>
    <property type="molecule type" value="Genomic_DNA"/>
</dbReference>
<dbReference type="RefSeq" id="WP_167533965.1">
    <property type="nucleotide sequence ID" value="NZ_BJMN01000001.1"/>
</dbReference>
<sequence length="393" mass="41199">MKSSHRKATAATVSLLAAAALLVPAVTPATAAAPAAGAGIGHGADRAALQQALDATVAAGVPGAVAEVRDGRGVWRGSSGTADLGSGRAAKAGDRFRAGSVTKSFTATLVLQLVAEDRVGLDDTVEEHLPGVVPNGGHITVRQLLHHTSGLANYTDVLLRKPDPVRDAQRATYTPRELIALVADAPNRPAPGTVWEYSNTNYVVLGLLVEDITGRSLRHETERRILRPLRLSGTSFPTTAHLAGPRLHGYEWLDGRGPGAAPTDLTEFSPAAYWATGTLISTTHDLNTFYKALFDGRLLPSRLVKEMRATQPMNPERPGRSYGLGLEGNAHTCPADGPVLGHTGEVVGYQTFSFTSADGDRQVTLSVNTGLTLSDTAAKAATKVLSTALCRAD</sequence>
<dbReference type="InterPro" id="IPR050491">
    <property type="entry name" value="AmpC-like"/>
</dbReference>
<name>A0A4Y3RAM1_9ACTN</name>
<gene>
    <name evidence="3" type="ORF">SGA01_01290</name>
</gene>
<keyword evidence="1" id="KW-0732">Signal</keyword>
<evidence type="ECO:0000313" key="4">
    <source>
        <dbReference type="Proteomes" id="UP000315226"/>
    </source>
</evidence>
<dbReference type="PANTHER" id="PTHR46825:SF7">
    <property type="entry name" value="D-ALANYL-D-ALANINE CARBOXYPEPTIDASE"/>
    <property type="match status" value="1"/>
</dbReference>
<keyword evidence="4" id="KW-1185">Reference proteome</keyword>
<comment type="caution">
    <text evidence="3">The sequence shown here is derived from an EMBL/GenBank/DDBJ whole genome shotgun (WGS) entry which is preliminary data.</text>
</comment>
<feature type="domain" description="Beta-lactamase-related" evidence="2">
    <location>
        <begin position="50"/>
        <end position="376"/>
    </location>
</feature>
<protein>
    <submittedName>
        <fullName evidence="3">Serine hydrolase</fullName>
    </submittedName>
</protein>
<dbReference type="GO" id="GO:0016787">
    <property type="term" value="F:hydrolase activity"/>
    <property type="evidence" value="ECO:0007669"/>
    <property type="project" value="UniProtKB-KW"/>
</dbReference>
<feature type="signal peptide" evidence="1">
    <location>
        <begin position="1"/>
        <end position="31"/>
    </location>
</feature>
<dbReference type="InterPro" id="IPR001466">
    <property type="entry name" value="Beta-lactam-related"/>
</dbReference>
<evidence type="ECO:0000259" key="2">
    <source>
        <dbReference type="Pfam" id="PF00144"/>
    </source>
</evidence>
<organism evidence="3 4">
    <name type="scientific">Streptomyces gardneri</name>
    <dbReference type="NCBI Taxonomy" id="66892"/>
    <lineage>
        <taxon>Bacteria</taxon>
        <taxon>Bacillati</taxon>
        <taxon>Actinomycetota</taxon>
        <taxon>Actinomycetes</taxon>
        <taxon>Kitasatosporales</taxon>
        <taxon>Streptomycetaceae</taxon>
        <taxon>Streptomyces</taxon>
    </lineage>
</organism>
<dbReference type="SUPFAM" id="SSF56601">
    <property type="entry name" value="beta-lactamase/transpeptidase-like"/>
    <property type="match status" value="1"/>
</dbReference>
<feature type="chain" id="PRO_5021269932" evidence="1">
    <location>
        <begin position="32"/>
        <end position="393"/>
    </location>
</feature>
<dbReference type="AlphaFoldDB" id="A0A4Y3RAM1"/>
<evidence type="ECO:0000313" key="3">
    <source>
        <dbReference type="EMBL" id="GEB54524.1"/>
    </source>
</evidence>
<dbReference type="PANTHER" id="PTHR46825">
    <property type="entry name" value="D-ALANYL-D-ALANINE-CARBOXYPEPTIDASE/ENDOPEPTIDASE AMPH"/>
    <property type="match status" value="1"/>
</dbReference>
<dbReference type="InterPro" id="IPR012338">
    <property type="entry name" value="Beta-lactam/transpept-like"/>
</dbReference>
<accession>A0A4Y3RAM1</accession>
<dbReference type="Proteomes" id="UP000315226">
    <property type="component" value="Unassembled WGS sequence"/>
</dbReference>
<dbReference type="Pfam" id="PF00144">
    <property type="entry name" value="Beta-lactamase"/>
    <property type="match status" value="1"/>
</dbReference>
<reference evidence="3 4" key="1">
    <citation type="submission" date="2019-06" db="EMBL/GenBank/DDBJ databases">
        <title>Whole genome shotgun sequence of Streptomyces gardneri NBRC 12865.</title>
        <authorList>
            <person name="Hosoyama A."/>
            <person name="Uohara A."/>
            <person name="Ohji S."/>
            <person name="Ichikawa N."/>
        </authorList>
    </citation>
    <scope>NUCLEOTIDE SEQUENCE [LARGE SCALE GENOMIC DNA]</scope>
    <source>
        <strain evidence="3 4">NBRC 12865</strain>
    </source>
</reference>
<proteinExistence type="predicted"/>
<dbReference type="Gene3D" id="3.40.710.10">
    <property type="entry name" value="DD-peptidase/beta-lactamase superfamily"/>
    <property type="match status" value="1"/>
</dbReference>
<keyword evidence="3" id="KW-0378">Hydrolase</keyword>